<keyword evidence="3 6" id="KW-1133">Transmembrane helix</keyword>
<dbReference type="PANTHER" id="PTHR10671:SF42">
    <property type="entry name" value="TRANSMEMBRANE PROTEIN 202"/>
    <property type="match status" value="1"/>
</dbReference>
<dbReference type="KEGG" id="mdo:103104062"/>
<feature type="transmembrane region" description="Helical" evidence="6">
    <location>
        <begin position="219"/>
        <end position="238"/>
    </location>
</feature>
<dbReference type="GeneTree" id="ENSGT00940000163538"/>
<feature type="transmembrane region" description="Helical" evidence="6">
    <location>
        <begin position="79"/>
        <end position="102"/>
    </location>
</feature>
<organism evidence="7 8">
    <name type="scientific">Monodelphis domestica</name>
    <name type="common">Gray short-tailed opossum</name>
    <dbReference type="NCBI Taxonomy" id="13616"/>
    <lineage>
        <taxon>Eukaryota</taxon>
        <taxon>Metazoa</taxon>
        <taxon>Chordata</taxon>
        <taxon>Craniata</taxon>
        <taxon>Vertebrata</taxon>
        <taxon>Euteleostomi</taxon>
        <taxon>Mammalia</taxon>
        <taxon>Metatheria</taxon>
        <taxon>Didelphimorphia</taxon>
        <taxon>Didelphidae</taxon>
        <taxon>Monodelphis</taxon>
    </lineage>
</organism>
<proteinExistence type="predicted"/>
<feature type="transmembrane region" description="Helical" evidence="6">
    <location>
        <begin position="177"/>
        <end position="199"/>
    </location>
</feature>
<dbReference type="HOGENOM" id="CLU_093889_0_0_1"/>
<dbReference type="Gene3D" id="1.20.140.150">
    <property type="match status" value="1"/>
</dbReference>
<evidence type="ECO:0000256" key="2">
    <source>
        <dbReference type="ARBA" id="ARBA00022692"/>
    </source>
</evidence>
<dbReference type="GO" id="GO:0005886">
    <property type="term" value="C:plasma membrane"/>
    <property type="evidence" value="ECO:0000318"/>
    <property type="project" value="GO_Central"/>
</dbReference>
<evidence type="ECO:0000256" key="4">
    <source>
        <dbReference type="ARBA" id="ARBA00023136"/>
    </source>
</evidence>
<gene>
    <name evidence="7" type="primary">LOC103104062</name>
</gene>
<dbReference type="Proteomes" id="UP000002280">
    <property type="component" value="Chromosome 1"/>
</dbReference>
<dbReference type="FunFam" id="1.20.140.150:FF:000041">
    <property type="entry name" value="Transmembrane protein 202"/>
    <property type="match status" value="1"/>
</dbReference>
<protein>
    <recommendedName>
        <fullName evidence="5">Transmembrane protein 202</fullName>
    </recommendedName>
</protein>
<keyword evidence="8" id="KW-1185">Reference proteome</keyword>
<evidence type="ECO:0000256" key="6">
    <source>
        <dbReference type="SAM" id="Phobius"/>
    </source>
</evidence>
<feature type="transmembrane region" description="Helical" evidence="6">
    <location>
        <begin position="146"/>
        <end position="165"/>
    </location>
</feature>
<reference evidence="7" key="3">
    <citation type="submission" date="2025-09" db="UniProtKB">
        <authorList>
            <consortium name="Ensembl"/>
        </authorList>
    </citation>
    <scope>IDENTIFICATION</scope>
</reference>
<dbReference type="Bgee" id="ENSMODG00000025724">
    <property type="expression patterns" value="Expressed in spermatocyte and 3 other cell types or tissues"/>
</dbReference>
<evidence type="ECO:0000256" key="1">
    <source>
        <dbReference type="ARBA" id="ARBA00004141"/>
    </source>
</evidence>
<evidence type="ECO:0000313" key="8">
    <source>
        <dbReference type="Proteomes" id="UP000002280"/>
    </source>
</evidence>
<dbReference type="RefSeq" id="XP_007478590.2">
    <property type="nucleotide sequence ID" value="XM_007478528.3"/>
</dbReference>
<dbReference type="FunCoup" id="F6T2K4">
    <property type="interactions" value="72"/>
</dbReference>
<keyword evidence="2 6" id="KW-0812">Transmembrane</keyword>
<dbReference type="PANTHER" id="PTHR10671">
    <property type="entry name" value="EPITHELIAL MEMBRANE PROTEIN-RELATED"/>
    <property type="match status" value="1"/>
</dbReference>
<evidence type="ECO:0000256" key="3">
    <source>
        <dbReference type="ARBA" id="ARBA00022989"/>
    </source>
</evidence>
<reference evidence="7 8" key="1">
    <citation type="journal article" date="2007" name="Nature">
        <title>Genome of the marsupial Monodelphis domestica reveals innovation in non-coding sequences.</title>
        <authorList>
            <person name="Mikkelsen T.S."/>
            <person name="Wakefield M.J."/>
            <person name="Aken B."/>
            <person name="Amemiya C.T."/>
            <person name="Chang J.L."/>
            <person name="Duke S."/>
            <person name="Garber M."/>
            <person name="Gentles A.J."/>
            <person name="Goodstadt L."/>
            <person name="Heger A."/>
            <person name="Jurka J."/>
            <person name="Kamal M."/>
            <person name="Mauceli E."/>
            <person name="Searle S.M."/>
            <person name="Sharpe T."/>
            <person name="Baker M.L."/>
            <person name="Batzer M.A."/>
            <person name="Benos P.V."/>
            <person name="Belov K."/>
            <person name="Clamp M."/>
            <person name="Cook A."/>
            <person name="Cuff J."/>
            <person name="Das R."/>
            <person name="Davidow L."/>
            <person name="Deakin J.E."/>
            <person name="Fazzari M.J."/>
            <person name="Glass J.L."/>
            <person name="Grabherr M."/>
            <person name="Greally J.M."/>
            <person name="Gu W."/>
            <person name="Hore T.A."/>
            <person name="Huttley G.A."/>
            <person name="Kleber M."/>
            <person name="Jirtle R.L."/>
            <person name="Koina E."/>
            <person name="Lee J.T."/>
            <person name="Mahony S."/>
            <person name="Marra M.A."/>
            <person name="Miller R.D."/>
            <person name="Nicholls R.D."/>
            <person name="Oda M."/>
            <person name="Papenfuss A.T."/>
            <person name="Parra Z.E."/>
            <person name="Pollock D.D."/>
            <person name="Ray D.A."/>
            <person name="Schein J.E."/>
            <person name="Speed T.P."/>
            <person name="Thompson K."/>
            <person name="VandeBerg J.L."/>
            <person name="Wade C.M."/>
            <person name="Walker J.A."/>
            <person name="Waters P.D."/>
            <person name="Webber C."/>
            <person name="Weidman J.R."/>
            <person name="Xie X."/>
            <person name="Zody M.C."/>
            <person name="Baldwin J."/>
            <person name="Abdouelleil A."/>
            <person name="Abdulkadir J."/>
            <person name="Abebe A."/>
            <person name="Abera B."/>
            <person name="Abreu J."/>
            <person name="Acer S.C."/>
            <person name="Aftuck L."/>
            <person name="Alexander A."/>
            <person name="An P."/>
            <person name="Anderson E."/>
            <person name="Anderson S."/>
            <person name="Arachi H."/>
            <person name="Azer M."/>
            <person name="Bachantsang P."/>
            <person name="Barry A."/>
            <person name="Bayul T."/>
            <person name="Berlin A."/>
            <person name="Bessette D."/>
            <person name="Bloom T."/>
            <person name="Bloom T."/>
            <person name="Boguslavskiy L."/>
            <person name="Bonnet C."/>
            <person name="Boukhgalter B."/>
            <person name="Bourzgui I."/>
            <person name="Brown A."/>
            <person name="Cahill P."/>
            <person name="Channer S."/>
            <person name="Cheshatsang Y."/>
            <person name="Chuda L."/>
            <person name="Citroen M."/>
            <person name="Collymore A."/>
            <person name="Cooke P."/>
            <person name="Costello M."/>
            <person name="D'Aco K."/>
            <person name="Daza R."/>
            <person name="De Haan G."/>
            <person name="DeGray S."/>
            <person name="DeMaso C."/>
            <person name="Dhargay N."/>
            <person name="Dooley K."/>
            <person name="Dooley E."/>
            <person name="Doricent M."/>
            <person name="Dorje P."/>
            <person name="Dorjee K."/>
            <person name="Dupes A."/>
            <person name="Elong R."/>
            <person name="Falk J."/>
            <person name="Farina A."/>
            <person name="Faro S."/>
            <person name="Ferguson D."/>
            <person name="Fisher S."/>
            <person name="Foley C.D."/>
            <person name="Franke A."/>
            <person name="Friedrich D."/>
            <person name="Gadbois L."/>
            <person name="Gearin G."/>
            <person name="Gearin C.R."/>
            <person name="Giannoukos G."/>
            <person name="Goode T."/>
            <person name="Graham J."/>
            <person name="Grandbois E."/>
            <person name="Grewal S."/>
            <person name="Gyaltsen K."/>
            <person name="Hafez N."/>
            <person name="Hagos B."/>
            <person name="Hall J."/>
            <person name="Henson C."/>
            <person name="Hollinger A."/>
            <person name="Honan T."/>
            <person name="Huard M.D."/>
            <person name="Hughes L."/>
            <person name="Hurhula B."/>
            <person name="Husby M.E."/>
            <person name="Kamat A."/>
            <person name="Kanga B."/>
            <person name="Kashin S."/>
            <person name="Khazanovich D."/>
            <person name="Kisner P."/>
            <person name="Lance K."/>
            <person name="Lara M."/>
            <person name="Lee W."/>
            <person name="Lennon N."/>
            <person name="Letendre F."/>
            <person name="LeVine R."/>
            <person name="Lipovsky A."/>
            <person name="Liu X."/>
            <person name="Liu J."/>
            <person name="Liu S."/>
            <person name="Lokyitsang T."/>
            <person name="Lokyitsang Y."/>
            <person name="Lubonja R."/>
            <person name="Lui A."/>
            <person name="MacDonald P."/>
            <person name="Magnisalis V."/>
            <person name="Maru K."/>
            <person name="Matthews C."/>
            <person name="McCusker W."/>
            <person name="McDonough S."/>
            <person name="Mehta T."/>
            <person name="Meldrim J."/>
            <person name="Meneus L."/>
            <person name="Mihai O."/>
            <person name="Mihalev A."/>
            <person name="Mihova T."/>
            <person name="Mittelman R."/>
            <person name="Mlenga V."/>
            <person name="Montmayeur A."/>
            <person name="Mulrain L."/>
            <person name="Navidi A."/>
            <person name="Naylor J."/>
            <person name="Negash T."/>
            <person name="Nguyen T."/>
            <person name="Nguyen N."/>
            <person name="Nicol R."/>
            <person name="Norbu C."/>
            <person name="Norbu N."/>
            <person name="Novod N."/>
            <person name="O'Neill B."/>
            <person name="Osman S."/>
            <person name="Markiewicz E."/>
            <person name="Oyono O.L."/>
            <person name="Patti C."/>
            <person name="Phunkhang P."/>
            <person name="Pierre F."/>
            <person name="Priest M."/>
            <person name="Raghuraman S."/>
            <person name="Rege F."/>
            <person name="Reyes R."/>
            <person name="Rise C."/>
            <person name="Rogov P."/>
            <person name="Ross K."/>
            <person name="Ryan E."/>
            <person name="Settipalli S."/>
            <person name="Shea T."/>
            <person name="Sherpa N."/>
            <person name="Shi L."/>
            <person name="Shih D."/>
            <person name="Sparrow T."/>
            <person name="Spaulding J."/>
            <person name="Stalker J."/>
            <person name="Stange-Thomann N."/>
            <person name="Stavropoulos S."/>
            <person name="Stone C."/>
            <person name="Strader C."/>
            <person name="Tesfaye S."/>
            <person name="Thomson T."/>
            <person name="Thoulutsang Y."/>
            <person name="Thoulutsang D."/>
            <person name="Topham K."/>
            <person name="Topping I."/>
            <person name="Tsamla T."/>
            <person name="Vassiliev H."/>
            <person name="Vo A."/>
            <person name="Wangchuk T."/>
            <person name="Wangdi T."/>
            <person name="Weiand M."/>
            <person name="Wilkinson J."/>
            <person name="Wilson A."/>
            <person name="Yadav S."/>
            <person name="Young G."/>
            <person name="Yu Q."/>
            <person name="Zembek L."/>
            <person name="Zhong D."/>
            <person name="Zimmer A."/>
            <person name="Zwirko Z."/>
            <person name="Jaffe D.B."/>
            <person name="Alvarez P."/>
            <person name="Brockman W."/>
            <person name="Butler J."/>
            <person name="Chin C."/>
            <person name="Gnerre S."/>
            <person name="MacCallum I."/>
            <person name="Graves J.A."/>
            <person name="Ponting C.P."/>
            <person name="Breen M."/>
            <person name="Samollow P.B."/>
            <person name="Lander E.S."/>
            <person name="Lindblad-Toh K."/>
        </authorList>
    </citation>
    <scope>NUCLEOTIDE SEQUENCE [LARGE SCALE GENOMIC DNA]</scope>
</reference>
<dbReference type="InterPro" id="IPR050579">
    <property type="entry name" value="PMP-22/EMP/MP20-like"/>
</dbReference>
<dbReference type="InParanoid" id="F6T2K4"/>
<dbReference type="OMA" id="CMSPLNW"/>
<dbReference type="Ensembl" id="ENSMODT00000040169.3">
    <property type="protein sequence ID" value="ENSMODP00000038569.3"/>
    <property type="gene ID" value="ENSMODG00000025724.3"/>
</dbReference>
<name>F6T2K4_MONDO</name>
<reference evidence="7" key="2">
    <citation type="submission" date="2025-08" db="UniProtKB">
        <authorList>
            <consortium name="Ensembl"/>
        </authorList>
    </citation>
    <scope>IDENTIFICATION</scope>
</reference>
<dbReference type="OrthoDB" id="9446743at2759"/>
<sequence length="294" mass="33662">MPLVLSLRQVPCQLEDAMEGPQLAGVEPKTPKVLTFYNPPTEKIKGDHSYQRPILPTQTQKFAMLSVLEQENLLNQTHIYIRTFCAGLSGFNFILLLCISPMPWVQFLLAEDGSEHQAGLWTLCKHERCWSHVPNRPYYLQISRSFFLLFALIAFIGGVWVINSCRSRKELPAQLDLRLATLSLTSGVSLFICLVLFLMQVKKYTSPTMGSSFLWAFHFNWWGSFFFMVSGLIFYFNYKTFGRLPLDDDDNLSEIPLAKRRLGINPRMWSTPATEGEPESEMVIDPALDSETIY</sequence>
<evidence type="ECO:0000256" key="5">
    <source>
        <dbReference type="ARBA" id="ARBA00067892"/>
    </source>
</evidence>
<dbReference type="GeneID" id="103104062"/>
<comment type="subcellular location">
    <subcellularLocation>
        <location evidence="1">Membrane</location>
        <topology evidence="1">Multi-pass membrane protein</topology>
    </subcellularLocation>
</comment>
<accession>F6T2K4</accession>
<evidence type="ECO:0000313" key="7">
    <source>
        <dbReference type="Ensembl" id="ENSMODP00000038569.3"/>
    </source>
</evidence>
<keyword evidence="4 6" id="KW-0472">Membrane</keyword>
<dbReference type="eggNOG" id="ENOG502R1C0">
    <property type="taxonomic scope" value="Eukaryota"/>
</dbReference>
<dbReference type="AlphaFoldDB" id="F6T2K4"/>